<proteinExistence type="predicted"/>
<reference evidence="2 3" key="1">
    <citation type="submission" date="2019-03" db="EMBL/GenBank/DDBJ databases">
        <title>Genomic Encyclopedia of Type Strains, Phase IV (KMG-IV): sequencing the most valuable type-strain genomes for metagenomic binning, comparative biology and taxonomic classification.</title>
        <authorList>
            <person name="Goeker M."/>
        </authorList>
    </citation>
    <scope>NUCLEOTIDE SEQUENCE [LARGE SCALE GENOMIC DNA]</scope>
    <source>
        <strain evidence="2 3">DSM 24176</strain>
    </source>
</reference>
<evidence type="ECO:0000313" key="2">
    <source>
        <dbReference type="EMBL" id="TCK98162.1"/>
    </source>
</evidence>
<keyword evidence="1" id="KW-0812">Transmembrane</keyword>
<dbReference type="OrthoDB" id="1551065at2"/>
<feature type="transmembrane region" description="Helical" evidence="1">
    <location>
        <begin position="214"/>
        <end position="235"/>
    </location>
</feature>
<comment type="caution">
    <text evidence="2">The sequence shown here is derived from an EMBL/GenBank/DDBJ whole genome shotgun (WGS) entry which is preliminary data.</text>
</comment>
<sequence>MSKNYLSYELKKWLRDPLLSFLLIYPLILTVIARFAIPYTEEQFQLSLEGYYHIILGALLLMTALITGAIIGFSILDDRDDNILYAIDVSPVSFDFFVGFRFLLSFILTFITSIVSIIIMKSVIIIPLYAMLLIPLSTSLFSSVAAMTINCLATNKIEGFAMIKGVGMIIVLPIVSMFFTDAKEFFFAFEPNFWAIKALSVSALGEELFNLNFWSYYFIGFVYIILLNLVIFKVFKKRIMT</sequence>
<organism evidence="2 3">
    <name type="scientific">Natranaerovirga hydrolytica</name>
    <dbReference type="NCBI Taxonomy" id="680378"/>
    <lineage>
        <taxon>Bacteria</taxon>
        <taxon>Bacillati</taxon>
        <taxon>Bacillota</taxon>
        <taxon>Clostridia</taxon>
        <taxon>Lachnospirales</taxon>
        <taxon>Natranaerovirgaceae</taxon>
        <taxon>Natranaerovirga</taxon>
    </lineage>
</organism>
<feature type="transmembrane region" description="Helical" evidence="1">
    <location>
        <begin position="96"/>
        <end position="120"/>
    </location>
</feature>
<evidence type="ECO:0000256" key="1">
    <source>
        <dbReference type="SAM" id="Phobius"/>
    </source>
</evidence>
<feature type="transmembrane region" description="Helical" evidence="1">
    <location>
        <begin position="126"/>
        <end position="149"/>
    </location>
</feature>
<dbReference type="RefSeq" id="WP_132280247.1">
    <property type="nucleotide sequence ID" value="NZ_SMGQ01000011.1"/>
</dbReference>
<gene>
    <name evidence="2" type="ORF">EDC19_0580</name>
</gene>
<feature type="transmembrane region" description="Helical" evidence="1">
    <location>
        <begin position="161"/>
        <end position="179"/>
    </location>
</feature>
<dbReference type="AlphaFoldDB" id="A0A4R1MZZ9"/>
<keyword evidence="3" id="KW-1185">Reference proteome</keyword>
<keyword evidence="1" id="KW-0472">Membrane</keyword>
<feature type="transmembrane region" description="Helical" evidence="1">
    <location>
        <begin position="21"/>
        <end position="39"/>
    </location>
</feature>
<dbReference type="Proteomes" id="UP000294545">
    <property type="component" value="Unassembled WGS sequence"/>
</dbReference>
<dbReference type="EMBL" id="SMGQ01000011">
    <property type="protein sequence ID" value="TCK98162.1"/>
    <property type="molecule type" value="Genomic_DNA"/>
</dbReference>
<keyword evidence="1" id="KW-1133">Transmembrane helix</keyword>
<protein>
    <submittedName>
        <fullName evidence="2">Fluoroquinolone transport system permease protein</fullName>
    </submittedName>
</protein>
<accession>A0A4R1MZZ9</accession>
<evidence type="ECO:0000313" key="3">
    <source>
        <dbReference type="Proteomes" id="UP000294545"/>
    </source>
</evidence>
<feature type="transmembrane region" description="Helical" evidence="1">
    <location>
        <begin position="51"/>
        <end position="76"/>
    </location>
</feature>
<name>A0A4R1MZZ9_9FIRM</name>